<comment type="cofactor">
    <cofactor evidence="11">
        <name>Mg(2+)</name>
        <dbReference type="ChEBI" id="CHEBI:18420"/>
    </cofactor>
    <text evidence="11">Binds 1 Mg(2+) ion per subunit.</text>
</comment>
<sequence>MAEGTTAAIVLVGPMGAGKTSIGRRVARELGVTFTDTDSIVVRDHGAIADLFATQGETRFREIERAAVGEALARGGVVALGGGAVLNADTRHDLAAHRVVLLTVAPHIVRSRIQGEARPLLATDDDPVARWQTIMAARKPLYEEVADVTFDTSSGPLALVVADIVAWVRGQQPAADGAFGVLSEETK</sequence>
<comment type="caution">
    <text evidence="12">The sequence shown here is derived from an EMBL/GenBank/DDBJ whole genome shotgun (WGS) entry which is preliminary data.</text>
</comment>
<dbReference type="PRINTS" id="PR01100">
    <property type="entry name" value="SHIKIMTKNASE"/>
</dbReference>
<dbReference type="InterPro" id="IPR000623">
    <property type="entry name" value="Shikimate_kinase/TSH1"/>
</dbReference>
<dbReference type="HAMAP" id="MF_00109">
    <property type="entry name" value="Shikimate_kinase"/>
    <property type="match status" value="1"/>
</dbReference>
<name>A0ABW7Q4R6_9MICO</name>
<evidence type="ECO:0000313" key="13">
    <source>
        <dbReference type="Proteomes" id="UP001610861"/>
    </source>
</evidence>
<dbReference type="InterPro" id="IPR023000">
    <property type="entry name" value="Shikimate_kinase_CS"/>
</dbReference>
<comment type="subcellular location">
    <subcellularLocation>
        <location evidence="11">Cytoplasm</location>
    </subcellularLocation>
</comment>
<comment type="similarity">
    <text evidence="2 11">Belongs to the shikimate kinase family.</text>
</comment>
<accession>A0ABW7Q4R6</accession>
<dbReference type="InterPro" id="IPR027417">
    <property type="entry name" value="P-loop_NTPase"/>
</dbReference>
<dbReference type="PANTHER" id="PTHR21087">
    <property type="entry name" value="SHIKIMATE KINASE"/>
    <property type="match status" value="1"/>
</dbReference>
<keyword evidence="9 11" id="KW-0057">Aromatic amino acid biosynthesis</keyword>
<feature type="binding site" evidence="11">
    <location>
        <position position="38"/>
    </location>
    <ligand>
        <name>substrate</name>
    </ligand>
</feature>
<dbReference type="SUPFAM" id="SSF52540">
    <property type="entry name" value="P-loop containing nucleoside triphosphate hydrolases"/>
    <property type="match status" value="1"/>
</dbReference>
<evidence type="ECO:0000256" key="8">
    <source>
        <dbReference type="ARBA" id="ARBA00022840"/>
    </source>
</evidence>
<proteinExistence type="inferred from homology"/>
<dbReference type="EMBL" id="JBIQWL010000002">
    <property type="protein sequence ID" value="MFH8249837.1"/>
    <property type="molecule type" value="Genomic_DNA"/>
</dbReference>
<evidence type="ECO:0000256" key="11">
    <source>
        <dbReference type="HAMAP-Rule" id="MF_00109"/>
    </source>
</evidence>
<comment type="catalytic activity">
    <reaction evidence="10 11">
        <text>shikimate + ATP = 3-phosphoshikimate + ADP + H(+)</text>
        <dbReference type="Rhea" id="RHEA:13121"/>
        <dbReference type="ChEBI" id="CHEBI:15378"/>
        <dbReference type="ChEBI" id="CHEBI:30616"/>
        <dbReference type="ChEBI" id="CHEBI:36208"/>
        <dbReference type="ChEBI" id="CHEBI:145989"/>
        <dbReference type="ChEBI" id="CHEBI:456216"/>
        <dbReference type="EC" id="2.7.1.71"/>
    </reaction>
</comment>
<keyword evidence="13" id="KW-1185">Reference proteome</keyword>
<keyword evidence="11" id="KW-0963">Cytoplasm</keyword>
<keyword evidence="5 11" id="KW-0808">Transferase</keyword>
<keyword evidence="6 11" id="KW-0547">Nucleotide-binding</keyword>
<keyword evidence="11" id="KW-0460">Magnesium</keyword>
<gene>
    <name evidence="11" type="primary">aroK</name>
    <name evidence="12" type="ORF">ACH3VR_05645</name>
</gene>
<comment type="subunit">
    <text evidence="11">Monomer.</text>
</comment>
<reference evidence="12 13" key="1">
    <citation type="submission" date="2024-09" db="EMBL/GenBank/DDBJ databases">
        <authorList>
            <person name="Pan X."/>
        </authorList>
    </citation>
    <scope>NUCLEOTIDE SEQUENCE [LARGE SCALE GENOMIC DNA]</scope>
    <source>
        <strain evidence="12 13">B2969</strain>
    </source>
</reference>
<dbReference type="PANTHER" id="PTHR21087:SF16">
    <property type="entry name" value="SHIKIMATE KINASE 1, CHLOROPLASTIC"/>
    <property type="match status" value="1"/>
</dbReference>
<dbReference type="Proteomes" id="UP001610861">
    <property type="component" value="Unassembled WGS sequence"/>
</dbReference>
<evidence type="ECO:0000256" key="10">
    <source>
        <dbReference type="ARBA" id="ARBA00048567"/>
    </source>
</evidence>
<feature type="binding site" evidence="11">
    <location>
        <position position="20"/>
    </location>
    <ligand>
        <name>Mg(2+)</name>
        <dbReference type="ChEBI" id="CHEBI:18420"/>
    </ligand>
</feature>
<dbReference type="GO" id="GO:0016301">
    <property type="term" value="F:kinase activity"/>
    <property type="evidence" value="ECO:0007669"/>
    <property type="project" value="UniProtKB-KW"/>
</dbReference>
<keyword evidence="11" id="KW-0479">Metal-binding</keyword>
<feature type="binding site" evidence="11">
    <location>
        <position position="61"/>
    </location>
    <ligand>
        <name>substrate</name>
    </ligand>
</feature>
<evidence type="ECO:0000256" key="9">
    <source>
        <dbReference type="ARBA" id="ARBA00023141"/>
    </source>
</evidence>
<feature type="binding site" evidence="11">
    <location>
        <position position="82"/>
    </location>
    <ligand>
        <name>substrate</name>
    </ligand>
</feature>
<organism evidence="12 13">
    <name type="scientific">Microbacterium alkaliflavum</name>
    <dbReference type="NCBI Taxonomy" id="3248839"/>
    <lineage>
        <taxon>Bacteria</taxon>
        <taxon>Bacillati</taxon>
        <taxon>Actinomycetota</taxon>
        <taxon>Actinomycetes</taxon>
        <taxon>Micrococcales</taxon>
        <taxon>Microbacteriaceae</taxon>
        <taxon>Microbacterium</taxon>
    </lineage>
</organism>
<dbReference type="Pfam" id="PF01202">
    <property type="entry name" value="SKI"/>
    <property type="match status" value="1"/>
</dbReference>
<keyword evidence="7 11" id="KW-0418">Kinase</keyword>
<dbReference type="Gene3D" id="3.40.50.300">
    <property type="entry name" value="P-loop containing nucleotide triphosphate hydrolases"/>
    <property type="match status" value="1"/>
</dbReference>
<evidence type="ECO:0000256" key="5">
    <source>
        <dbReference type="ARBA" id="ARBA00022679"/>
    </source>
</evidence>
<evidence type="ECO:0000256" key="2">
    <source>
        <dbReference type="ARBA" id="ARBA00006997"/>
    </source>
</evidence>
<feature type="binding site" evidence="11">
    <location>
        <position position="138"/>
    </location>
    <ligand>
        <name>substrate</name>
    </ligand>
</feature>
<feature type="binding site" evidence="11">
    <location>
        <begin position="16"/>
        <end position="21"/>
    </location>
    <ligand>
        <name>ATP</name>
        <dbReference type="ChEBI" id="CHEBI:30616"/>
    </ligand>
</feature>
<evidence type="ECO:0000256" key="3">
    <source>
        <dbReference type="ARBA" id="ARBA00012154"/>
    </source>
</evidence>
<comment type="pathway">
    <text evidence="1 11">Metabolic intermediate biosynthesis; chorismate biosynthesis; chorismate from D-erythrose 4-phosphate and phosphoenolpyruvate: step 5/7.</text>
</comment>
<evidence type="ECO:0000256" key="1">
    <source>
        <dbReference type="ARBA" id="ARBA00004842"/>
    </source>
</evidence>
<evidence type="ECO:0000256" key="7">
    <source>
        <dbReference type="ARBA" id="ARBA00022777"/>
    </source>
</evidence>
<dbReference type="RefSeq" id="WP_396639791.1">
    <property type="nucleotide sequence ID" value="NZ_JBIQWL010000002.1"/>
</dbReference>
<dbReference type="EC" id="2.7.1.71" evidence="3 11"/>
<evidence type="ECO:0000256" key="4">
    <source>
        <dbReference type="ARBA" id="ARBA00022605"/>
    </source>
</evidence>
<feature type="binding site" evidence="11">
    <location>
        <position position="118"/>
    </location>
    <ligand>
        <name>ATP</name>
        <dbReference type="ChEBI" id="CHEBI:30616"/>
    </ligand>
</feature>
<comment type="function">
    <text evidence="11">Catalyzes the specific phosphorylation of the 3-hydroxyl group of shikimic acid using ATP as a cosubstrate.</text>
</comment>
<evidence type="ECO:0000313" key="12">
    <source>
        <dbReference type="EMBL" id="MFH8249837.1"/>
    </source>
</evidence>
<dbReference type="PROSITE" id="PS01128">
    <property type="entry name" value="SHIKIMATE_KINASE"/>
    <property type="match status" value="1"/>
</dbReference>
<evidence type="ECO:0000256" key="6">
    <source>
        <dbReference type="ARBA" id="ARBA00022741"/>
    </source>
</evidence>
<keyword evidence="4 11" id="KW-0028">Amino-acid biosynthesis</keyword>
<dbReference type="CDD" id="cd00464">
    <property type="entry name" value="SK"/>
    <property type="match status" value="1"/>
</dbReference>
<comment type="caution">
    <text evidence="11">Lacks conserved residue(s) required for the propagation of feature annotation.</text>
</comment>
<dbReference type="InterPro" id="IPR031322">
    <property type="entry name" value="Shikimate/glucono_kinase"/>
</dbReference>
<keyword evidence="8 11" id="KW-0067">ATP-binding</keyword>
<protein>
    <recommendedName>
        <fullName evidence="3 11">Shikimate kinase</fullName>
        <shortName evidence="11">SK</shortName>
        <ecNumber evidence="3 11">2.7.1.71</ecNumber>
    </recommendedName>
</protein>